<feature type="region of interest" description="Disordered" evidence="1">
    <location>
        <begin position="154"/>
        <end position="185"/>
    </location>
</feature>
<reference evidence="2 3" key="1">
    <citation type="journal article" date="2011" name="PLoS Pathog.">
        <title>Endophytic Life Strategies Decoded by Genome and Transcriptome Analyses of the Mutualistic Root Symbiont Piriformospora indica.</title>
        <authorList>
            <person name="Zuccaro A."/>
            <person name="Lahrmann U."/>
            <person name="Guldener U."/>
            <person name="Langen G."/>
            <person name="Pfiffi S."/>
            <person name="Biedenkopf D."/>
            <person name="Wong P."/>
            <person name="Samans B."/>
            <person name="Grimm C."/>
            <person name="Basiewicz M."/>
            <person name="Murat C."/>
            <person name="Martin F."/>
            <person name="Kogel K.H."/>
        </authorList>
    </citation>
    <scope>NUCLEOTIDE SEQUENCE [LARGE SCALE GENOMIC DNA]</scope>
    <source>
        <strain evidence="2 3">DSM 11827</strain>
    </source>
</reference>
<feature type="compositionally biased region" description="Basic and acidic residues" evidence="1">
    <location>
        <begin position="160"/>
        <end position="179"/>
    </location>
</feature>
<proteinExistence type="predicted"/>
<comment type="caution">
    <text evidence="2">The sequence shown here is derived from an EMBL/GenBank/DDBJ whole genome shotgun (WGS) entry which is preliminary data.</text>
</comment>
<dbReference type="AlphaFoldDB" id="G4TYJ2"/>
<name>G4TYJ2_SERID</name>
<feature type="region of interest" description="Disordered" evidence="1">
    <location>
        <begin position="35"/>
        <end position="124"/>
    </location>
</feature>
<keyword evidence="3" id="KW-1185">Reference proteome</keyword>
<organism evidence="2 3">
    <name type="scientific">Serendipita indica (strain DSM 11827)</name>
    <name type="common">Root endophyte fungus</name>
    <name type="synonym">Piriformospora indica</name>
    <dbReference type="NCBI Taxonomy" id="1109443"/>
    <lineage>
        <taxon>Eukaryota</taxon>
        <taxon>Fungi</taxon>
        <taxon>Dikarya</taxon>
        <taxon>Basidiomycota</taxon>
        <taxon>Agaricomycotina</taxon>
        <taxon>Agaricomycetes</taxon>
        <taxon>Sebacinales</taxon>
        <taxon>Serendipitaceae</taxon>
        <taxon>Serendipita</taxon>
    </lineage>
</organism>
<dbReference type="EMBL" id="CAFZ01000725">
    <property type="protein sequence ID" value="CCA76385.1"/>
    <property type="molecule type" value="Genomic_DNA"/>
</dbReference>
<gene>
    <name evidence="2" type="ORF">PIIN_10378</name>
</gene>
<feature type="compositionally biased region" description="Basic and acidic residues" evidence="1">
    <location>
        <begin position="39"/>
        <end position="58"/>
    </location>
</feature>
<evidence type="ECO:0000313" key="2">
    <source>
        <dbReference type="EMBL" id="CCA76385.1"/>
    </source>
</evidence>
<protein>
    <submittedName>
        <fullName evidence="2">Uncharacterized protein</fullName>
    </submittedName>
</protein>
<evidence type="ECO:0000256" key="1">
    <source>
        <dbReference type="SAM" id="MobiDB-lite"/>
    </source>
</evidence>
<dbReference type="HOGENOM" id="CLU_1461871_0_0_1"/>
<accession>G4TYJ2</accession>
<feature type="compositionally biased region" description="Basic and acidic residues" evidence="1">
    <location>
        <begin position="82"/>
        <end position="102"/>
    </location>
</feature>
<evidence type="ECO:0000313" key="3">
    <source>
        <dbReference type="Proteomes" id="UP000007148"/>
    </source>
</evidence>
<dbReference type="InParanoid" id="G4TYJ2"/>
<dbReference type="Proteomes" id="UP000007148">
    <property type="component" value="Unassembled WGS sequence"/>
</dbReference>
<feature type="compositionally biased region" description="Polar residues" evidence="1">
    <location>
        <begin position="63"/>
        <end position="77"/>
    </location>
</feature>
<sequence>MAATMCIWGLYTSRVVQYFADDTPLYYLQAGEINPSTRKPKESEEQEGKEAESGEPHVEGQPLTDSCHNPPFASTSILAVLDSEKASEGKTDGESPAKDHGPELQTSKTEPAQKPMLREAKKPNKAKRLEIASTMLALDKTSLAKECTRLGLPVDWLPMPKDKNEAGRIVDLRKDRGPRVTDPSF</sequence>